<evidence type="ECO:0000313" key="2">
    <source>
        <dbReference type="Proteomes" id="UP000438429"/>
    </source>
</evidence>
<gene>
    <name evidence="1" type="ORF">F2P81_022558</name>
</gene>
<accession>A0A6A4RYI8</accession>
<name>A0A6A4RYI8_SCOMX</name>
<dbReference type="EMBL" id="VEVO01000020">
    <property type="protein sequence ID" value="KAF0025677.1"/>
    <property type="molecule type" value="Genomic_DNA"/>
</dbReference>
<protein>
    <submittedName>
        <fullName evidence="1">Uncharacterized protein</fullName>
    </submittedName>
</protein>
<proteinExistence type="predicted"/>
<reference evidence="1 2" key="1">
    <citation type="submission" date="2019-06" db="EMBL/GenBank/DDBJ databases">
        <title>Draft genomes of female and male turbot (Scophthalmus maximus).</title>
        <authorList>
            <person name="Xu H."/>
            <person name="Xu X.-W."/>
            <person name="Shao C."/>
            <person name="Chen S."/>
        </authorList>
    </citation>
    <scope>NUCLEOTIDE SEQUENCE [LARGE SCALE GENOMIC DNA]</scope>
    <source>
        <strain evidence="1">Ysfricsl-2016a</strain>
        <tissue evidence="1">Blood</tissue>
    </source>
</reference>
<sequence length="188" mass="21698">MEFLLRSSNLTCPLGPLTVNSVVPQRNASCGALLPHRCDAEEPNLALDQITHHFSYGHPSIFTERLESRLHLNIHHLHQYETKLKQILNIAHVRYVGMRQSRYSKLTTQATHRLKAPRSMIPIVRLLQLSDQLSSNPSGPSYLNFDMRKSHVKWCRGGKRRHRVFAPSQIGNVVRGRCVDAVRRFYWL</sequence>
<comment type="caution">
    <text evidence="1">The sequence shown here is derived from an EMBL/GenBank/DDBJ whole genome shotgun (WGS) entry which is preliminary data.</text>
</comment>
<dbReference type="AlphaFoldDB" id="A0A6A4RYI8"/>
<organism evidence="1 2">
    <name type="scientific">Scophthalmus maximus</name>
    <name type="common">Turbot</name>
    <name type="synonym">Psetta maxima</name>
    <dbReference type="NCBI Taxonomy" id="52904"/>
    <lineage>
        <taxon>Eukaryota</taxon>
        <taxon>Metazoa</taxon>
        <taxon>Chordata</taxon>
        <taxon>Craniata</taxon>
        <taxon>Vertebrata</taxon>
        <taxon>Euteleostomi</taxon>
        <taxon>Actinopterygii</taxon>
        <taxon>Neopterygii</taxon>
        <taxon>Teleostei</taxon>
        <taxon>Neoteleostei</taxon>
        <taxon>Acanthomorphata</taxon>
        <taxon>Carangaria</taxon>
        <taxon>Pleuronectiformes</taxon>
        <taxon>Pleuronectoidei</taxon>
        <taxon>Scophthalmidae</taxon>
        <taxon>Scophthalmus</taxon>
    </lineage>
</organism>
<evidence type="ECO:0000313" key="1">
    <source>
        <dbReference type="EMBL" id="KAF0025677.1"/>
    </source>
</evidence>
<dbReference type="Proteomes" id="UP000438429">
    <property type="component" value="Unassembled WGS sequence"/>
</dbReference>